<reference evidence="4" key="1">
    <citation type="submission" date="2017-06" db="EMBL/GenBank/DDBJ databases">
        <title>Genome analysis of Fimbriiglobus ruber SP5, the first member of the order Planctomycetales with confirmed chitinolytic capability.</title>
        <authorList>
            <person name="Ravin N.V."/>
            <person name="Rakitin A.L."/>
            <person name="Ivanova A.A."/>
            <person name="Beletsky A.V."/>
            <person name="Kulichevskaya I.S."/>
            <person name="Mardanov A.V."/>
            <person name="Dedysh S.N."/>
        </authorList>
    </citation>
    <scope>NUCLEOTIDE SEQUENCE [LARGE SCALE GENOMIC DNA]</scope>
    <source>
        <strain evidence="4">SP5</strain>
    </source>
</reference>
<dbReference type="InterPro" id="IPR003587">
    <property type="entry name" value="Hint_dom_N"/>
</dbReference>
<feature type="compositionally biased region" description="Polar residues" evidence="1">
    <location>
        <begin position="11"/>
        <end position="26"/>
    </location>
</feature>
<dbReference type="GO" id="GO:0016539">
    <property type="term" value="P:intein-mediated protein splicing"/>
    <property type="evidence" value="ECO:0007669"/>
    <property type="project" value="InterPro"/>
</dbReference>
<dbReference type="EMBL" id="NIDE01000007">
    <property type="protein sequence ID" value="OWK41006.1"/>
    <property type="molecule type" value="Genomic_DNA"/>
</dbReference>
<sequence>MGGEDGAASIWTHNSDPYLPPNSNDTWLERRGKELVNAAVDKGRAAKREGVRQYNRLEAGIMSIPAPTPASPMSPPTSGSSGYSGSSGSSYVQPGVSHSQVLNTLSKWSGPLHQVDLGLRGHGAYVEITGGAFLFLYGPTPAIRIAGLFAFAHGVTELIPVLSEWLTGVPQPSLTVAALTRIQVEAGVDPKTAELWAEGANAVLSLALQALTGNPSRIVTQGGLRVAIHDLLPRLGPIGKALHDPLASVAYWAGYIVCFAGGTPIRTPDGSRAIEDIQPGDLVLSRNEYNPDGAVEPKVVEEVFARYGLVWELRVGGQVIRTTAEHPFYAWGKGWTASNLLTVGDTVLTEDGRWVAVEVSRDTGETEPVYNFRVADYHTYFVGCQEWKFSVWSHNSRCAVPGKGSAVEQGLTRGIEYENVAKDFDAARRFARELSGLGEDSIDALGKMRYDYKKIIGRQSPDGLRGWRLDWDPNNPTKGFHINWWDKSANLGDRKQWLQGYIRIENGNYNQYLDLMEHALGNRPWQLIPKP</sequence>
<evidence type="ECO:0000313" key="4">
    <source>
        <dbReference type="Proteomes" id="UP000214646"/>
    </source>
</evidence>
<dbReference type="InterPro" id="IPR036844">
    <property type="entry name" value="Hint_dom_sf"/>
</dbReference>
<keyword evidence="4" id="KW-1185">Reference proteome</keyword>
<organism evidence="3 4">
    <name type="scientific">Fimbriiglobus ruber</name>
    <dbReference type="NCBI Taxonomy" id="1908690"/>
    <lineage>
        <taxon>Bacteria</taxon>
        <taxon>Pseudomonadati</taxon>
        <taxon>Planctomycetota</taxon>
        <taxon>Planctomycetia</taxon>
        <taxon>Gemmatales</taxon>
        <taxon>Gemmataceae</taxon>
        <taxon>Fimbriiglobus</taxon>
    </lineage>
</organism>
<comment type="caution">
    <text evidence="3">The sequence shown here is derived from an EMBL/GenBank/DDBJ whole genome shotgun (WGS) entry which is preliminary data.</text>
</comment>
<evidence type="ECO:0000256" key="1">
    <source>
        <dbReference type="SAM" id="MobiDB-lite"/>
    </source>
</evidence>
<dbReference type="CDD" id="cd00081">
    <property type="entry name" value="Hint"/>
    <property type="match status" value="1"/>
</dbReference>
<protein>
    <submittedName>
        <fullName evidence="3">Putative hemagglutinin-related protein</fullName>
    </submittedName>
</protein>
<dbReference type="Pfam" id="PF07591">
    <property type="entry name" value="PT-HINT"/>
    <property type="match status" value="1"/>
</dbReference>
<feature type="region of interest" description="Disordered" evidence="1">
    <location>
        <begin position="1"/>
        <end position="26"/>
    </location>
</feature>
<evidence type="ECO:0000313" key="3">
    <source>
        <dbReference type="EMBL" id="OWK41006.1"/>
    </source>
</evidence>
<dbReference type="InterPro" id="IPR006141">
    <property type="entry name" value="Intein_N"/>
</dbReference>
<feature type="domain" description="Hint" evidence="2">
    <location>
        <begin position="256"/>
        <end position="351"/>
    </location>
</feature>
<name>A0A225DTT4_9BACT</name>
<proteinExistence type="predicted"/>
<dbReference type="SUPFAM" id="SSF51294">
    <property type="entry name" value="Hedgehog/intein (Hint) domain"/>
    <property type="match status" value="1"/>
</dbReference>
<dbReference type="PROSITE" id="PS50817">
    <property type="entry name" value="INTEIN_N_TER"/>
    <property type="match status" value="1"/>
</dbReference>
<feature type="region of interest" description="Disordered" evidence="1">
    <location>
        <begin position="65"/>
        <end position="92"/>
    </location>
</feature>
<dbReference type="SMART" id="SM00306">
    <property type="entry name" value="HintN"/>
    <property type="match status" value="1"/>
</dbReference>
<dbReference type="CDD" id="cd20692">
    <property type="entry name" value="CdiA-CT_Ec-like"/>
    <property type="match status" value="1"/>
</dbReference>
<feature type="compositionally biased region" description="Low complexity" evidence="1">
    <location>
        <begin position="76"/>
        <end position="92"/>
    </location>
</feature>
<evidence type="ECO:0000259" key="2">
    <source>
        <dbReference type="SMART" id="SM00306"/>
    </source>
</evidence>
<dbReference type="Gene3D" id="2.170.16.10">
    <property type="entry name" value="Hedgehog/Intein (Hint) domain"/>
    <property type="match status" value="1"/>
</dbReference>
<feature type="compositionally biased region" description="Pro residues" evidence="1">
    <location>
        <begin position="66"/>
        <end position="75"/>
    </location>
</feature>
<gene>
    <name evidence="3" type="ORF">FRUB_04898</name>
</gene>
<dbReference type="AlphaFoldDB" id="A0A225DTT4"/>
<accession>A0A225DTT4</accession>
<dbReference type="Proteomes" id="UP000214646">
    <property type="component" value="Unassembled WGS sequence"/>
</dbReference>